<dbReference type="RefSeq" id="WP_261618167.1">
    <property type="nucleotide sequence ID" value="NZ_JALIDZ010000013.1"/>
</dbReference>
<evidence type="ECO:0000313" key="4">
    <source>
        <dbReference type="Proteomes" id="UP001320898"/>
    </source>
</evidence>
<dbReference type="Pfam" id="PF13561">
    <property type="entry name" value="adh_short_C2"/>
    <property type="match status" value="1"/>
</dbReference>
<reference evidence="3 4" key="1">
    <citation type="submission" date="2022-04" db="EMBL/GenBank/DDBJ databases">
        <authorList>
            <person name="Ye Y.-Q."/>
            <person name="Du Z.-J."/>
        </authorList>
    </citation>
    <scope>NUCLEOTIDE SEQUENCE [LARGE SCALE GENOMIC DNA]</scope>
    <source>
        <strain evidence="3 4">A6E488</strain>
    </source>
</reference>
<dbReference type="InterPro" id="IPR020904">
    <property type="entry name" value="Sc_DH/Rdtase_CS"/>
</dbReference>
<evidence type="ECO:0000256" key="1">
    <source>
        <dbReference type="ARBA" id="ARBA00006484"/>
    </source>
</evidence>
<sequence length="249" mass="25743">MTDKLAGRVALVTGAAQGLGLAIARAFHEQGASVLLTDVNRAVRDVATQLDAGAGRSRGAVQDVRDEALWQELTAGLMRDRGSLDILVNNAALTISKPLWDIPAAEWDDVMAVNLRGTFFGCRAAGRIMREAGRGRIINISSLAGQRGGVVAGGHYSASKAGIVVLSKCFAAELAASNVTVNTIAPAAIEGPITRVMPADKVAAMAKTIPVGRLGDDREVGAAAVWLASDEAAFVTGATIDVNGGINMR</sequence>
<dbReference type="Gene3D" id="3.40.50.720">
    <property type="entry name" value="NAD(P)-binding Rossmann-like Domain"/>
    <property type="match status" value="1"/>
</dbReference>
<organism evidence="3 4">
    <name type="scientific">Microbaculum marinisediminis</name>
    <dbReference type="NCBI Taxonomy" id="2931392"/>
    <lineage>
        <taxon>Bacteria</taxon>
        <taxon>Pseudomonadati</taxon>
        <taxon>Pseudomonadota</taxon>
        <taxon>Alphaproteobacteria</taxon>
        <taxon>Hyphomicrobiales</taxon>
        <taxon>Tepidamorphaceae</taxon>
        <taxon>Microbaculum</taxon>
    </lineage>
</organism>
<dbReference type="PRINTS" id="PR00081">
    <property type="entry name" value="GDHRDH"/>
</dbReference>
<evidence type="ECO:0000313" key="3">
    <source>
        <dbReference type="EMBL" id="MCT8974581.1"/>
    </source>
</evidence>
<proteinExistence type="inferred from homology"/>
<dbReference type="InterPro" id="IPR036291">
    <property type="entry name" value="NAD(P)-bd_dom_sf"/>
</dbReference>
<dbReference type="PROSITE" id="PS00061">
    <property type="entry name" value="ADH_SHORT"/>
    <property type="match status" value="1"/>
</dbReference>
<dbReference type="PANTHER" id="PTHR42760:SF133">
    <property type="entry name" value="3-OXOACYL-[ACYL-CARRIER-PROTEIN] REDUCTASE"/>
    <property type="match status" value="1"/>
</dbReference>
<dbReference type="GO" id="GO:0016616">
    <property type="term" value="F:oxidoreductase activity, acting on the CH-OH group of donors, NAD or NADP as acceptor"/>
    <property type="evidence" value="ECO:0007669"/>
    <property type="project" value="TreeGrafter"/>
</dbReference>
<evidence type="ECO:0000256" key="2">
    <source>
        <dbReference type="ARBA" id="ARBA00023002"/>
    </source>
</evidence>
<dbReference type="EMBL" id="JALIDZ010000013">
    <property type="protein sequence ID" value="MCT8974581.1"/>
    <property type="molecule type" value="Genomic_DNA"/>
</dbReference>
<protein>
    <submittedName>
        <fullName evidence="3">SDR family oxidoreductase</fullName>
    </submittedName>
</protein>
<dbReference type="FunFam" id="3.40.50.720:FF:000173">
    <property type="entry name" value="3-oxoacyl-[acyl-carrier protein] reductase"/>
    <property type="match status" value="1"/>
</dbReference>
<name>A0AAW5R7M9_9HYPH</name>
<dbReference type="Proteomes" id="UP001320898">
    <property type="component" value="Unassembled WGS sequence"/>
</dbReference>
<keyword evidence="2" id="KW-0560">Oxidoreductase</keyword>
<accession>A0AAW5R7M9</accession>
<dbReference type="PRINTS" id="PR00080">
    <property type="entry name" value="SDRFAMILY"/>
</dbReference>
<comment type="caution">
    <text evidence="3">The sequence shown here is derived from an EMBL/GenBank/DDBJ whole genome shotgun (WGS) entry which is preliminary data.</text>
</comment>
<dbReference type="PANTHER" id="PTHR42760">
    <property type="entry name" value="SHORT-CHAIN DEHYDROGENASES/REDUCTASES FAMILY MEMBER"/>
    <property type="match status" value="1"/>
</dbReference>
<comment type="similarity">
    <text evidence="1">Belongs to the short-chain dehydrogenases/reductases (SDR) family.</text>
</comment>
<dbReference type="InterPro" id="IPR002347">
    <property type="entry name" value="SDR_fam"/>
</dbReference>
<dbReference type="AlphaFoldDB" id="A0AAW5R7M9"/>
<gene>
    <name evidence="3" type="ORF">MUB46_22170</name>
</gene>
<dbReference type="SUPFAM" id="SSF51735">
    <property type="entry name" value="NAD(P)-binding Rossmann-fold domains"/>
    <property type="match status" value="1"/>
</dbReference>
<keyword evidence="4" id="KW-1185">Reference proteome</keyword>